<gene>
    <name evidence="2" type="ORF">ILEXP_LOCUS13906</name>
</gene>
<evidence type="ECO:0000256" key="1">
    <source>
        <dbReference type="SAM" id="Phobius"/>
    </source>
</evidence>
<feature type="transmembrane region" description="Helical" evidence="1">
    <location>
        <begin position="32"/>
        <end position="49"/>
    </location>
</feature>
<name>A0ABC8RVP3_9AQUA</name>
<dbReference type="Proteomes" id="UP001642360">
    <property type="component" value="Unassembled WGS sequence"/>
</dbReference>
<sequence length="78" mass="8259">MALGGMLPVCCGLLPYAGLVAAFLCFSDLLLVWLYAAVLFCAAGLCWVCDSVDGGLCRVSSVLVWRAAYVLISGLFSY</sequence>
<evidence type="ECO:0000313" key="3">
    <source>
        <dbReference type="Proteomes" id="UP001642360"/>
    </source>
</evidence>
<keyword evidence="1" id="KW-0812">Transmembrane</keyword>
<feature type="transmembrane region" description="Helical" evidence="1">
    <location>
        <begin position="56"/>
        <end position="76"/>
    </location>
</feature>
<keyword evidence="1" id="KW-0472">Membrane</keyword>
<protein>
    <submittedName>
        <fullName evidence="2">Uncharacterized protein</fullName>
    </submittedName>
</protein>
<comment type="caution">
    <text evidence="2">The sequence shown here is derived from an EMBL/GenBank/DDBJ whole genome shotgun (WGS) entry which is preliminary data.</text>
</comment>
<organism evidence="2 3">
    <name type="scientific">Ilex paraguariensis</name>
    <name type="common">yerba mate</name>
    <dbReference type="NCBI Taxonomy" id="185542"/>
    <lineage>
        <taxon>Eukaryota</taxon>
        <taxon>Viridiplantae</taxon>
        <taxon>Streptophyta</taxon>
        <taxon>Embryophyta</taxon>
        <taxon>Tracheophyta</taxon>
        <taxon>Spermatophyta</taxon>
        <taxon>Magnoliopsida</taxon>
        <taxon>eudicotyledons</taxon>
        <taxon>Gunneridae</taxon>
        <taxon>Pentapetalae</taxon>
        <taxon>asterids</taxon>
        <taxon>campanulids</taxon>
        <taxon>Aquifoliales</taxon>
        <taxon>Aquifoliaceae</taxon>
        <taxon>Ilex</taxon>
    </lineage>
</organism>
<reference evidence="2 3" key="1">
    <citation type="submission" date="2024-02" db="EMBL/GenBank/DDBJ databases">
        <authorList>
            <person name="Vignale AGUSTIN F."/>
            <person name="Sosa J E."/>
            <person name="Modenutti C."/>
        </authorList>
    </citation>
    <scope>NUCLEOTIDE SEQUENCE [LARGE SCALE GENOMIC DNA]</scope>
</reference>
<keyword evidence="3" id="KW-1185">Reference proteome</keyword>
<accession>A0ABC8RVP3</accession>
<dbReference type="EMBL" id="CAUOFW020001536">
    <property type="protein sequence ID" value="CAK9146067.1"/>
    <property type="molecule type" value="Genomic_DNA"/>
</dbReference>
<proteinExistence type="predicted"/>
<evidence type="ECO:0000313" key="2">
    <source>
        <dbReference type="EMBL" id="CAK9146067.1"/>
    </source>
</evidence>
<keyword evidence="1" id="KW-1133">Transmembrane helix</keyword>
<dbReference type="AlphaFoldDB" id="A0ABC8RVP3"/>